<dbReference type="Proteomes" id="UP001199260">
    <property type="component" value="Unassembled WGS sequence"/>
</dbReference>
<accession>A0AAW4XUK4</accession>
<name>A0AAW4XUK4_9BURK</name>
<dbReference type="RefSeq" id="WP_230773286.1">
    <property type="nucleotide sequence ID" value="NZ_JAJNCT010000009.1"/>
</dbReference>
<dbReference type="EMBL" id="JAJNCT010000009">
    <property type="protein sequence ID" value="MCD2165077.1"/>
    <property type="molecule type" value="Genomic_DNA"/>
</dbReference>
<dbReference type="AlphaFoldDB" id="A0AAW4XUK4"/>
<comment type="caution">
    <text evidence="1">The sequence shown here is derived from an EMBL/GenBank/DDBJ whole genome shotgun (WGS) entry which is preliminary data.</text>
</comment>
<protein>
    <submittedName>
        <fullName evidence="1">Uncharacterized protein</fullName>
    </submittedName>
</protein>
<sequence length="65" mass="8052">MNTDTQMEQQRQQWRQAQHQMTRCQLRALRDQWLERGSQLPLQANARRLMWLRLRCSLLLAQQRF</sequence>
<evidence type="ECO:0000313" key="2">
    <source>
        <dbReference type="Proteomes" id="UP001199260"/>
    </source>
</evidence>
<organism evidence="1 2">
    <name type="scientific">Comamonas koreensis</name>
    <dbReference type="NCBI Taxonomy" id="160825"/>
    <lineage>
        <taxon>Bacteria</taxon>
        <taxon>Pseudomonadati</taxon>
        <taxon>Pseudomonadota</taxon>
        <taxon>Betaproteobacteria</taxon>
        <taxon>Burkholderiales</taxon>
        <taxon>Comamonadaceae</taxon>
        <taxon>Comamonas</taxon>
    </lineage>
</organism>
<evidence type="ECO:0000313" key="1">
    <source>
        <dbReference type="EMBL" id="MCD2165077.1"/>
    </source>
</evidence>
<gene>
    <name evidence="1" type="ORF">LPW39_08030</name>
</gene>
<keyword evidence="2" id="KW-1185">Reference proteome</keyword>
<proteinExistence type="predicted"/>
<reference evidence="1 2" key="1">
    <citation type="submission" date="2021-11" db="EMBL/GenBank/DDBJ databases">
        <title>Genome sequence.</title>
        <authorList>
            <person name="Sun Q."/>
        </authorList>
    </citation>
    <scope>NUCLEOTIDE SEQUENCE [LARGE SCALE GENOMIC DNA]</scope>
    <source>
        <strain evidence="1 2">KCTC 12005</strain>
    </source>
</reference>